<organism evidence="2 3">
    <name type="scientific">Carnegiea gigantea</name>
    <dbReference type="NCBI Taxonomy" id="171969"/>
    <lineage>
        <taxon>Eukaryota</taxon>
        <taxon>Viridiplantae</taxon>
        <taxon>Streptophyta</taxon>
        <taxon>Embryophyta</taxon>
        <taxon>Tracheophyta</taxon>
        <taxon>Spermatophyta</taxon>
        <taxon>Magnoliopsida</taxon>
        <taxon>eudicotyledons</taxon>
        <taxon>Gunneridae</taxon>
        <taxon>Pentapetalae</taxon>
        <taxon>Caryophyllales</taxon>
        <taxon>Cactineae</taxon>
        <taxon>Cactaceae</taxon>
        <taxon>Cactoideae</taxon>
        <taxon>Echinocereeae</taxon>
        <taxon>Carnegiea</taxon>
    </lineage>
</organism>
<feature type="region of interest" description="Disordered" evidence="1">
    <location>
        <begin position="1"/>
        <end position="66"/>
    </location>
</feature>
<proteinExistence type="predicted"/>
<gene>
    <name evidence="2" type="ORF">Cgig2_020954</name>
</gene>
<keyword evidence="3" id="KW-1185">Reference proteome</keyword>
<sequence length="206" mass="22016">MAGEEREGGPIHSGQLTGLAAAGNGQRKLGFTNGSRSMRCNPPRLRLSPRQGQLTVPSSPQGSGKLSILWPRPSDPIYCDWPPHPSETGPTQVDLLPGQPIANARAQNSDPFKAEESKSQLTFLCRMPSSNVHTLVAGMPGPKQTHPLAAAFPDKVPDASQEHTTPKNKTTESGSGTQALGKSSLSKYRSLIEIPIKTYQYTNPGP</sequence>
<dbReference type="AlphaFoldDB" id="A0A9Q1JLU8"/>
<name>A0A9Q1JLU8_9CARY</name>
<comment type="caution">
    <text evidence="2">The sequence shown here is derived from an EMBL/GenBank/DDBJ whole genome shotgun (WGS) entry which is preliminary data.</text>
</comment>
<feature type="compositionally biased region" description="Polar residues" evidence="1">
    <location>
        <begin position="167"/>
        <end position="184"/>
    </location>
</feature>
<accession>A0A9Q1JLU8</accession>
<evidence type="ECO:0000313" key="3">
    <source>
        <dbReference type="Proteomes" id="UP001153076"/>
    </source>
</evidence>
<feature type="compositionally biased region" description="Polar residues" evidence="1">
    <location>
        <begin position="50"/>
        <end position="64"/>
    </location>
</feature>
<dbReference type="EMBL" id="JAKOGI010001497">
    <property type="protein sequence ID" value="KAJ8425316.1"/>
    <property type="molecule type" value="Genomic_DNA"/>
</dbReference>
<feature type="region of interest" description="Disordered" evidence="1">
    <location>
        <begin position="156"/>
        <end position="184"/>
    </location>
</feature>
<feature type="compositionally biased region" description="Basic and acidic residues" evidence="1">
    <location>
        <begin position="156"/>
        <end position="165"/>
    </location>
</feature>
<dbReference type="Proteomes" id="UP001153076">
    <property type="component" value="Unassembled WGS sequence"/>
</dbReference>
<protein>
    <submittedName>
        <fullName evidence="2">Uncharacterized protein</fullName>
    </submittedName>
</protein>
<evidence type="ECO:0000256" key="1">
    <source>
        <dbReference type="SAM" id="MobiDB-lite"/>
    </source>
</evidence>
<reference evidence="2" key="1">
    <citation type="submission" date="2022-04" db="EMBL/GenBank/DDBJ databases">
        <title>Carnegiea gigantea Genome sequencing and assembly v2.</title>
        <authorList>
            <person name="Copetti D."/>
            <person name="Sanderson M.J."/>
            <person name="Burquez A."/>
            <person name="Wojciechowski M.F."/>
        </authorList>
    </citation>
    <scope>NUCLEOTIDE SEQUENCE</scope>
    <source>
        <strain evidence="2">SGP5-SGP5p</strain>
        <tissue evidence="2">Aerial part</tissue>
    </source>
</reference>
<evidence type="ECO:0000313" key="2">
    <source>
        <dbReference type="EMBL" id="KAJ8425316.1"/>
    </source>
</evidence>